<feature type="transmembrane region" description="Helical" evidence="6">
    <location>
        <begin position="282"/>
        <end position="302"/>
    </location>
</feature>
<evidence type="ECO:0000256" key="3">
    <source>
        <dbReference type="ARBA" id="ARBA00022692"/>
    </source>
</evidence>
<keyword evidence="2" id="KW-1003">Cell membrane</keyword>
<feature type="transmembrane region" description="Helical" evidence="6">
    <location>
        <begin position="97"/>
        <end position="119"/>
    </location>
</feature>
<protein>
    <recommendedName>
        <fullName evidence="9">Na/Pi cotransporter family protein</fullName>
    </recommendedName>
</protein>
<dbReference type="GO" id="GO:0005886">
    <property type="term" value="C:plasma membrane"/>
    <property type="evidence" value="ECO:0007669"/>
    <property type="project" value="UniProtKB-SubCell"/>
</dbReference>
<feature type="transmembrane region" description="Helical" evidence="6">
    <location>
        <begin position="255"/>
        <end position="273"/>
    </location>
</feature>
<feature type="transmembrane region" description="Helical" evidence="6">
    <location>
        <begin position="139"/>
        <end position="158"/>
    </location>
</feature>
<organism evidence="7 8">
    <name type="scientific">candidate division TA06 bacterium</name>
    <dbReference type="NCBI Taxonomy" id="2250710"/>
    <lineage>
        <taxon>Bacteria</taxon>
        <taxon>Bacteria division TA06</taxon>
    </lineage>
</organism>
<evidence type="ECO:0000313" key="7">
    <source>
        <dbReference type="EMBL" id="RKX68258.1"/>
    </source>
</evidence>
<comment type="caution">
    <text evidence="7">The sequence shown here is derived from an EMBL/GenBank/DDBJ whole genome shotgun (WGS) entry which is preliminary data.</text>
</comment>
<evidence type="ECO:0008006" key="9">
    <source>
        <dbReference type="Google" id="ProtNLM"/>
    </source>
</evidence>
<keyword evidence="3 6" id="KW-0812">Transmembrane</keyword>
<accession>A0A660SBT2</accession>
<feature type="transmembrane region" description="Helical" evidence="6">
    <location>
        <begin position="215"/>
        <end position="235"/>
    </location>
</feature>
<dbReference type="GO" id="GO:0044341">
    <property type="term" value="P:sodium-dependent phosphate transport"/>
    <property type="evidence" value="ECO:0007669"/>
    <property type="project" value="InterPro"/>
</dbReference>
<dbReference type="EMBL" id="QNBD01000296">
    <property type="protein sequence ID" value="RKX68258.1"/>
    <property type="molecule type" value="Genomic_DNA"/>
</dbReference>
<dbReference type="AlphaFoldDB" id="A0A660SBT2"/>
<dbReference type="PANTHER" id="PTHR10010:SF46">
    <property type="entry name" value="SODIUM-DEPENDENT PHOSPHATE TRANSPORT PROTEIN 2B"/>
    <property type="match status" value="1"/>
</dbReference>
<feature type="transmembrane region" description="Helical" evidence="6">
    <location>
        <begin position="322"/>
        <end position="345"/>
    </location>
</feature>
<evidence type="ECO:0000313" key="8">
    <source>
        <dbReference type="Proteomes" id="UP000271125"/>
    </source>
</evidence>
<dbReference type="Pfam" id="PF02690">
    <property type="entry name" value="Na_Pi_cotrans"/>
    <property type="match status" value="2"/>
</dbReference>
<name>A0A660SBT2_UNCT6</name>
<keyword evidence="4 6" id="KW-1133">Transmembrane helix</keyword>
<comment type="subcellular location">
    <subcellularLocation>
        <location evidence="1">Cell membrane</location>
        <topology evidence="1">Multi-pass membrane protein</topology>
    </subcellularLocation>
</comment>
<evidence type="ECO:0000256" key="2">
    <source>
        <dbReference type="ARBA" id="ARBA00022475"/>
    </source>
</evidence>
<feature type="transmembrane region" description="Helical" evidence="6">
    <location>
        <begin position="16"/>
        <end position="37"/>
    </location>
</feature>
<evidence type="ECO:0000256" key="1">
    <source>
        <dbReference type="ARBA" id="ARBA00004651"/>
    </source>
</evidence>
<evidence type="ECO:0000256" key="6">
    <source>
        <dbReference type="SAM" id="Phobius"/>
    </source>
</evidence>
<keyword evidence="5 6" id="KW-0472">Membrane</keyword>
<dbReference type="NCBIfam" id="NF037997">
    <property type="entry name" value="Na_Pi_symport"/>
    <property type="match status" value="2"/>
</dbReference>
<proteinExistence type="predicted"/>
<sequence>MTPNFLAKNQPKIKKILKILLLIFLIYIFFLSIVMMGEGFKGFKGLSEGLLQNVSNPIMGLVVGILATSILQSSSTTTSIVVGLVASGILGPHSIRIAIPIIMGANIGTTITNTIVSLAHISRSDEFQNAFRAATVHDFFNIIAVVILLPLEICFHIIEKSSVALANFVVSANLKGAEFKSPVATITKPVVHLLFNPKYPDETAGFFQKLFSPQLAKFAILAIALVCLFIALKYMVKLMRLLVVDKVERFFSQTIFRNGFLALLFGLILTAIVQSSSITTSLIVPLAGAGILTIYQVLPYTVGANIGTTVTTLLAALATGSIPALVVALSHFCFNVFGMVIIMPVKPVRHIPIRASIILSKIVIKNKLYPVLFILIVFFAIPIFILLITK</sequence>
<dbReference type="GO" id="GO:0005436">
    <property type="term" value="F:sodium:phosphate symporter activity"/>
    <property type="evidence" value="ECO:0007669"/>
    <property type="project" value="InterPro"/>
</dbReference>
<dbReference type="Proteomes" id="UP000271125">
    <property type="component" value="Unassembled WGS sequence"/>
</dbReference>
<evidence type="ECO:0000256" key="4">
    <source>
        <dbReference type="ARBA" id="ARBA00022989"/>
    </source>
</evidence>
<evidence type="ECO:0000256" key="5">
    <source>
        <dbReference type="ARBA" id="ARBA00023136"/>
    </source>
</evidence>
<reference evidence="7 8" key="1">
    <citation type="submission" date="2018-06" db="EMBL/GenBank/DDBJ databases">
        <title>Extensive metabolic versatility and redundancy in microbially diverse, dynamic hydrothermal sediments.</title>
        <authorList>
            <person name="Dombrowski N."/>
            <person name="Teske A."/>
            <person name="Baker B.J."/>
        </authorList>
    </citation>
    <scope>NUCLEOTIDE SEQUENCE [LARGE SCALE GENOMIC DNA]</scope>
    <source>
        <strain evidence="7">B10_G13</strain>
    </source>
</reference>
<dbReference type="PANTHER" id="PTHR10010">
    <property type="entry name" value="SOLUTE CARRIER FAMILY 34 SODIUM PHOSPHATE , MEMBER 2-RELATED"/>
    <property type="match status" value="1"/>
</dbReference>
<dbReference type="InterPro" id="IPR003841">
    <property type="entry name" value="Na/Pi_transpt"/>
</dbReference>
<gene>
    <name evidence="7" type="ORF">DRP43_05925</name>
</gene>
<feature type="transmembrane region" description="Helical" evidence="6">
    <location>
        <begin position="366"/>
        <end position="388"/>
    </location>
</feature>